<evidence type="ECO:0000256" key="4">
    <source>
        <dbReference type="ARBA" id="ARBA00022989"/>
    </source>
</evidence>
<feature type="transmembrane region" description="Helical" evidence="6">
    <location>
        <begin position="51"/>
        <end position="71"/>
    </location>
</feature>
<evidence type="ECO:0000313" key="7">
    <source>
        <dbReference type="EMBL" id="MPN51365.1"/>
    </source>
</evidence>
<feature type="transmembrane region" description="Helical" evidence="6">
    <location>
        <begin position="12"/>
        <end position="31"/>
    </location>
</feature>
<proteinExistence type="predicted"/>
<dbReference type="EMBL" id="VSSQ01116398">
    <property type="protein sequence ID" value="MPN51365.1"/>
    <property type="molecule type" value="Genomic_DNA"/>
</dbReference>
<keyword evidence="5 6" id="KW-0472">Membrane</keyword>
<dbReference type="AlphaFoldDB" id="A0A645IJ99"/>
<accession>A0A645IJ99</accession>
<dbReference type="InterPro" id="IPR002528">
    <property type="entry name" value="MATE_fam"/>
</dbReference>
<evidence type="ECO:0000256" key="2">
    <source>
        <dbReference type="ARBA" id="ARBA00022475"/>
    </source>
</evidence>
<keyword evidence="4 6" id="KW-1133">Transmembrane helix</keyword>
<evidence type="ECO:0000256" key="6">
    <source>
        <dbReference type="SAM" id="Phobius"/>
    </source>
</evidence>
<dbReference type="PANTHER" id="PTHR43823:SF3">
    <property type="entry name" value="MULTIDRUG EXPORT PROTEIN MEPA"/>
    <property type="match status" value="1"/>
</dbReference>
<reference evidence="7" key="1">
    <citation type="submission" date="2019-08" db="EMBL/GenBank/DDBJ databases">
        <authorList>
            <person name="Kucharzyk K."/>
            <person name="Murdoch R.W."/>
            <person name="Higgins S."/>
            <person name="Loffler F."/>
        </authorList>
    </citation>
    <scope>NUCLEOTIDE SEQUENCE</scope>
</reference>
<dbReference type="GO" id="GO:0042910">
    <property type="term" value="F:xenobiotic transmembrane transporter activity"/>
    <property type="evidence" value="ECO:0007669"/>
    <property type="project" value="InterPro"/>
</dbReference>
<evidence type="ECO:0000256" key="3">
    <source>
        <dbReference type="ARBA" id="ARBA00022692"/>
    </source>
</evidence>
<dbReference type="InterPro" id="IPR051327">
    <property type="entry name" value="MATE_MepA_subfamily"/>
</dbReference>
<feature type="transmembrane region" description="Helical" evidence="6">
    <location>
        <begin position="91"/>
        <end position="117"/>
    </location>
</feature>
<name>A0A645IJ99_9ZZZZ</name>
<organism evidence="7">
    <name type="scientific">bioreactor metagenome</name>
    <dbReference type="NCBI Taxonomy" id="1076179"/>
    <lineage>
        <taxon>unclassified sequences</taxon>
        <taxon>metagenomes</taxon>
        <taxon>ecological metagenomes</taxon>
    </lineage>
</organism>
<comment type="caution">
    <text evidence="7">The sequence shown here is derived from an EMBL/GenBank/DDBJ whole genome shotgun (WGS) entry which is preliminary data.</text>
</comment>
<gene>
    <name evidence="7" type="ORF">SDC9_199008</name>
</gene>
<evidence type="ECO:0000256" key="1">
    <source>
        <dbReference type="ARBA" id="ARBA00004651"/>
    </source>
</evidence>
<sequence length="184" mass="19216">MSGTTGVAAYGVISNIALIAVAVFTGIAQGIQPIISVNYGAGRTGRVWRTYGAALLLGTVLGLLFLALGLLEADGIVGIFNREGNAEMAQIASSGIHLYFLAFLFMGVNIVTTSLFASINCPGPSFTVSILRGLAAVVVFLLILPPALGMDGVWLTIPAAELTTLFVSGIFLYRAKGLENKKIH</sequence>
<protein>
    <recommendedName>
        <fullName evidence="8">Multidrug export protein MepA</fullName>
    </recommendedName>
</protein>
<keyword evidence="2" id="KW-1003">Cell membrane</keyword>
<evidence type="ECO:0008006" key="8">
    <source>
        <dbReference type="Google" id="ProtNLM"/>
    </source>
</evidence>
<dbReference type="Pfam" id="PF01554">
    <property type="entry name" value="MatE"/>
    <property type="match status" value="1"/>
</dbReference>
<dbReference type="GO" id="GO:0015297">
    <property type="term" value="F:antiporter activity"/>
    <property type="evidence" value="ECO:0007669"/>
    <property type="project" value="InterPro"/>
</dbReference>
<dbReference type="GO" id="GO:0005886">
    <property type="term" value="C:plasma membrane"/>
    <property type="evidence" value="ECO:0007669"/>
    <property type="project" value="UniProtKB-SubCell"/>
</dbReference>
<evidence type="ECO:0000256" key="5">
    <source>
        <dbReference type="ARBA" id="ARBA00023136"/>
    </source>
</evidence>
<feature type="transmembrane region" description="Helical" evidence="6">
    <location>
        <begin position="129"/>
        <end position="148"/>
    </location>
</feature>
<comment type="subcellular location">
    <subcellularLocation>
        <location evidence="1">Cell membrane</location>
        <topology evidence="1">Multi-pass membrane protein</topology>
    </subcellularLocation>
</comment>
<feature type="transmembrane region" description="Helical" evidence="6">
    <location>
        <begin position="154"/>
        <end position="173"/>
    </location>
</feature>
<dbReference type="PANTHER" id="PTHR43823">
    <property type="entry name" value="SPORULATION PROTEIN YKVU"/>
    <property type="match status" value="1"/>
</dbReference>
<keyword evidence="3 6" id="KW-0812">Transmembrane</keyword>